<dbReference type="EMBL" id="BMFQ01000002">
    <property type="protein sequence ID" value="GGG46626.1"/>
    <property type="molecule type" value="Genomic_DNA"/>
</dbReference>
<evidence type="ECO:0000256" key="1">
    <source>
        <dbReference type="PROSITE-ProRule" id="PRU00339"/>
    </source>
</evidence>
<evidence type="ECO:0000313" key="3">
    <source>
        <dbReference type="EMBL" id="GGG46626.1"/>
    </source>
</evidence>
<feature type="compositionally biased region" description="Basic and acidic residues" evidence="2">
    <location>
        <begin position="1"/>
        <end position="17"/>
    </location>
</feature>
<evidence type="ECO:0000313" key="4">
    <source>
        <dbReference type="Proteomes" id="UP000625976"/>
    </source>
</evidence>
<dbReference type="InterPro" id="IPR011990">
    <property type="entry name" value="TPR-like_helical_dom_sf"/>
</dbReference>
<comment type="caution">
    <text evidence="3">The sequence shown here is derived from an EMBL/GenBank/DDBJ whole genome shotgun (WGS) entry which is preliminary data.</text>
</comment>
<reference evidence="3" key="1">
    <citation type="journal article" date="2014" name="Int. J. Syst. Evol. Microbiol.">
        <title>Complete genome sequence of Corynebacterium casei LMG S-19264T (=DSM 44701T), isolated from a smear-ripened cheese.</title>
        <authorList>
            <consortium name="US DOE Joint Genome Institute (JGI-PGF)"/>
            <person name="Walter F."/>
            <person name="Albersmeier A."/>
            <person name="Kalinowski J."/>
            <person name="Ruckert C."/>
        </authorList>
    </citation>
    <scope>NUCLEOTIDE SEQUENCE</scope>
    <source>
        <strain evidence="3">CGMCC 1.12751</strain>
    </source>
</reference>
<dbReference type="Pfam" id="PF13181">
    <property type="entry name" value="TPR_8"/>
    <property type="match status" value="1"/>
</dbReference>
<feature type="region of interest" description="Disordered" evidence="2">
    <location>
        <begin position="1"/>
        <end position="24"/>
    </location>
</feature>
<evidence type="ECO:0000256" key="2">
    <source>
        <dbReference type="SAM" id="MobiDB-lite"/>
    </source>
</evidence>
<feature type="repeat" description="TPR" evidence="1">
    <location>
        <begin position="64"/>
        <end position="97"/>
    </location>
</feature>
<dbReference type="Proteomes" id="UP000625976">
    <property type="component" value="Unassembled WGS sequence"/>
</dbReference>
<feature type="repeat" description="TPR" evidence="1">
    <location>
        <begin position="30"/>
        <end position="63"/>
    </location>
</feature>
<reference evidence="3" key="2">
    <citation type="submission" date="2020-09" db="EMBL/GenBank/DDBJ databases">
        <authorList>
            <person name="Sun Q."/>
            <person name="Zhou Y."/>
        </authorList>
    </citation>
    <scope>NUCLEOTIDE SEQUENCE</scope>
    <source>
        <strain evidence="3">CGMCC 1.12751</strain>
    </source>
</reference>
<organism evidence="3 4">
    <name type="scientific">Bizionia arctica</name>
    <dbReference type="NCBI Taxonomy" id="1495645"/>
    <lineage>
        <taxon>Bacteria</taxon>
        <taxon>Pseudomonadati</taxon>
        <taxon>Bacteroidota</taxon>
        <taxon>Flavobacteriia</taxon>
        <taxon>Flavobacteriales</taxon>
        <taxon>Flavobacteriaceae</taxon>
        <taxon>Bizionia</taxon>
    </lineage>
</organism>
<dbReference type="Gene3D" id="1.25.40.10">
    <property type="entry name" value="Tetratricopeptide repeat domain"/>
    <property type="match status" value="1"/>
</dbReference>
<dbReference type="SUPFAM" id="SSF48452">
    <property type="entry name" value="TPR-like"/>
    <property type="match status" value="1"/>
</dbReference>
<gene>
    <name evidence="3" type="ORF">GCM10010976_17620</name>
</gene>
<keyword evidence="4" id="KW-1185">Reference proteome</keyword>
<name>A0A917GHJ8_9FLAO</name>
<dbReference type="AlphaFoldDB" id="A0A917GHJ8"/>
<accession>A0A917GHJ8</accession>
<keyword evidence="1" id="KW-0802">TPR repeat</keyword>
<dbReference type="SMART" id="SM00028">
    <property type="entry name" value="TPR"/>
    <property type="match status" value="2"/>
</dbReference>
<dbReference type="InterPro" id="IPR019734">
    <property type="entry name" value="TPR_rpt"/>
</dbReference>
<protein>
    <recommendedName>
        <fullName evidence="5">Tetratricopeptide repeat protein</fullName>
    </recommendedName>
</protein>
<evidence type="ECO:0008006" key="5">
    <source>
        <dbReference type="Google" id="ProtNLM"/>
    </source>
</evidence>
<sequence length="191" mass="22041">MNSCKDNKKASINDEQNKSIPGDYYENENAEELNEKGIEFSKNGDFDKGKEVFLKSLELDPNNPTTLSNLGLNRYLDYDYDNAIKYYQKSYEVSDSTYHIAGINLGLTYFYNKEFDKGVVITNYVIENSDDKDILSTAYVHRALNYLGKNNCEKAQTDLNYIVENFQGIGNTEYHIKDLTEKIKNCVQQRI</sequence>
<proteinExistence type="predicted"/>
<dbReference type="PROSITE" id="PS50005">
    <property type="entry name" value="TPR"/>
    <property type="match status" value="2"/>
</dbReference>